<proteinExistence type="predicted"/>
<evidence type="ECO:0000259" key="1">
    <source>
        <dbReference type="Pfam" id="PF00561"/>
    </source>
</evidence>
<protein>
    <submittedName>
        <fullName evidence="2">Alpha/beta hydrolase</fullName>
    </submittedName>
</protein>
<dbReference type="GO" id="GO:0016787">
    <property type="term" value="F:hydrolase activity"/>
    <property type="evidence" value="ECO:0007669"/>
    <property type="project" value="UniProtKB-KW"/>
</dbReference>
<dbReference type="RefSeq" id="WP_215340867.1">
    <property type="nucleotide sequence ID" value="NZ_JAGSGD010000001.1"/>
</dbReference>
<dbReference type="InterPro" id="IPR029058">
    <property type="entry name" value="AB_hydrolase_fold"/>
</dbReference>
<dbReference type="Pfam" id="PF00561">
    <property type="entry name" value="Abhydrolase_1"/>
    <property type="match status" value="1"/>
</dbReference>
<dbReference type="PROSITE" id="PS51257">
    <property type="entry name" value="PROKAR_LIPOPROTEIN"/>
    <property type="match status" value="1"/>
</dbReference>
<organism evidence="2 3">
    <name type="scientific">Phenylobacterium glaciei</name>
    <dbReference type="NCBI Taxonomy" id="2803784"/>
    <lineage>
        <taxon>Bacteria</taxon>
        <taxon>Pseudomonadati</taxon>
        <taxon>Pseudomonadota</taxon>
        <taxon>Alphaproteobacteria</taxon>
        <taxon>Caulobacterales</taxon>
        <taxon>Caulobacteraceae</taxon>
        <taxon>Phenylobacterium</taxon>
    </lineage>
</organism>
<feature type="domain" description="AB hydrolase-1" evidence="1">
    <location>
        <begin position="63"/>
        <end position="297"/>
    </location>
</feature>
<dbReference type="EMBL" id="JAGSGD010000001">
    <property type="protein sequence ID" value="MBR7620141.1"/>
    <property type="molecule type" value="Genomic_DNA"/>
</dbReference>
<keyword evidence="2" id="KW-0378">Hydrolase</keyword>
<dbReference type="Proteomes" id="UP000622580">
    <property type="component" value="Unassembled WGS sequence"/>
</dbReference>
<sequence length="318" mass="33685">MKRVIGLLAIVGAALTLAGCGITAKDIPYTTLEAKYGGPASHYMDLPGGLHVHYRDQGKADGPTVVLVHGFAASLHTWEPWVARLAPDYRVISLDLPGHGLTRAPDGYTAAQATNVVVVDELTRNLKAETFVIAGNSMGGGVAWAYALAHPERLRGLVLVDAAGWPRETKGNEKPPIVFKLLGNPVGRAFLRNINPRPLAARGLKSAYVDETIVTPALVDRYVELALAPGHRAILTSGRDGPQRRIDKSVFGTIKTPTLVMHGEADTVIDVSAGRGLASAIPGAKLITYPGVGHVPMEQIPDRSVADLKAFLASLPAT</sequence>
<dbReference type="PRINTS" id="PR00111">
    <property type="entry name" value="ABHYDROLASE"/>
</dbReference>
<comment type="caution">
    <text evidence="2">The sequence shown here is derived from an EMBL/GenBank/DDBJ whole genome shotgun (WGS) entry which is preliminary data.</text>
</comment>
<dbReference type="SUPFAM" id="SSF53474">
    <property type="entry name" value="alpha/beta-Hydrolases"/>
    <property type="match status" value="1"/>
</dbReference>
<name>A0A941D3C2_9CAUL</name>
<gene>
    <name evidence="2" type="ORF">JKL49_12160</name>
</gene>
<dbReference type="Gene3D" id="3.40.50.1820">
    <property type="entry name" value="alpha/beta hydrolase"/>
    <property type="match status" value="1"/>
</dbReference>
<keyword evidence="3" id="KW-1185">Reference proteome</keyword>
<evidence type="ECO:0000313" key="2">
    <source>
        <dbReference type="EMBL" id="MBR7620141.1"/>
    </source>
</evidence>
<reference evidence="2" key="1">
    <citation type="submission" date="2021-04" db="EMBL/GenBank/DDBJ databases">
        <title>Draft genome assembly of strain Phenylobacterium sp. 20VBR1 using MiniION and Illumina platforms.</title>
        <authorList>
            <person name="Thomas F.A."/>
            <person name="Krishnan K.P."/>
            <person name="Sinha R.K."/>
        </authorList>
    </citation>
    <scope>NUCLEOTIDE SEQUENCE</scope>
    <source>
        <strain evidence="2">20VBR1</strain>
    </source>
</reference>
<evidence type="ECO:0000313" key="3">
    <source>
        <dbReference type="Proteomes" id="UP000622580"/>
    </source>
</evidence>
<dbReference type="PANTHER" id="PTHR46438:SF11">
    <property type="entry name" value="LIPASE-RELATED"/>
    <property type="match status" value="1"/>
</dbReference>
<dbReference type="PANTHER" id="PTHR46438">
    <property type="entry name" value="ALPHA/BETA-HYDROLASES SUPERFAMILY PROTEIN"/>
    <property type="match status" value="1"/>
</dbReference>
<dbReference type="AlphaFoldDB" id="A0A941D3C2"/>
<accession>A0A941D3C2</accession>
<dbReference type="InterPro" id="IPR000073">
    <property type="entry name" value="AB_hydrolase_1"/>
</dbReference>